<sequence length="64" mass="7587">MVYPIYRQCPISKQCIFLLHISRTNNPFEQKMIRLEKSNLYRRPSVASSNQMVYIRSATMCDSK</sequence>
<reference evidence="1" key="1">
    <citation type="submission" date="2015-10" db="EMBL/GenBank/DDBJ databases">
        <title>EvidentialGene: Evidence-directed Construction of Complete mRNA Transcriptomes without Genomes.</title>
        <authorList>
            <person name="Gilbert D.G."/>
        </authorList>
    </citation>
    <scope>NUCLEOTIDE SEQUENCE</scope>
</reference>
<dbReference type="AlphaFoldDB" id="A0A0P6IRP1"/>
<accession>A0A0P6IRP1</accession>
<protein>
    <submittedName>
        <fullName evidence="1">Uncharacterized protein</fullName>
    </submittedName>
</protein>
<name>A0A0P6IRP1_9CRUS</name>
<organism evidence="1">
    <name type="scientific">Daphnia magna</name>
    <dbReference type="NCBI Taxonomy" id="35525"/>
    <lineage>
        <taxon>Eukaryota</taxon>
        <taxon>Metazoa</taxon>
        <taxon>Ecdysozoa</taxon>
        <taxon>Arthropoda</taxon>
        <taxon>Crustacea</taxon>
        <taxon>Branchiopoda</taxon>
        <taxon>Diplostraca</taxon>
        <taxon>Cladocera</taxon>
        <taxon>Anomopoda</taxon>
        <taxon>Daphniidae</taxon>
        <taxon>Daphnia</taxon>
    </lineage>
</organism>
<proteinExistence type="predicted"/>
<dbReference type="EMBL" id="GDIQ01000463">
    <property type="protein sequence ID" value="JAN94274.1"/>
    <property type="molecule type" value="Transcribed_RNA"/>
</dbReference>
<evidence type="ECO:0000313" key="1">
    <source>
        <dbReference type="EMBL" id="JAN94274.1"/>
    </source>
</evidence>